<dbReference type="Pfam" id="PF22605">
    <property type="entry name" value="IBR_2"/>
    <property type="match status" value="1"/>
</dbReference>
<dbReference type="InterPro" id="IPR054694">
    <property type="entry name" value="Parkin-like_IBR"/>
</dbReference>
<dbReference type="InterPro" id="IPR044066">
    <property type="entry name" value="TRIAD_supradom"/>
</dbReference>
<keyword evidence="9" id="KW-0862">Zinc</keyword>
<dbReference type="CDD" id="cd14686">
    <property type="entry name" value="bZIP"/>
    <property type="match status" value="1"/>
</dbReference>
<gene>
    <name evidence="14" type="ORF">L227DRAFT_491050</name>
</gene>
<evidence type="ECO:0000259" key="13">
    <source>
        <dbReference type="PROSITE" id="PS51873"/>
    </source>
</evidence>
<dbReference type="EC" id="2.3.2.31" evidence="3"/>
<dbReference type="STRING" id="1328759.A0A5C2SWG2"/>
<name>A0A5C2SWG2_9APHY</name>
<comment type="catalytic activity">
    <reaction evidence="1">
        <text>[E2 ubiquitin-conjugating enzyme]-S-ubiquitinyl-L-cysteine + [acceptor protein]-L-lysine = [E2 ubiquitin-conjugating enzyme]-L-cysteine + [acceptor protein]-N(6)-ubiquitinyl-L-lysine.</text>
        <dbReference type="EC" id="2.3.2.31"/>
    </reaction>
</comment>
<keyword evidence="6" id="KW-0677">Repeat</keyword>
<keyword evidence="8" id="KW-0833">Ubl conjugation pathway</keyword>
<evidence type="ECO:0000259" key="12">
    <source>
        <dbReference type="PROSITE" id="PS50089"/>
    </source>
</evidence>
<evidence type="ECO:0000256" key="10">
    <source>
        <dbReference type="PROSITE-ProRule" id="PRU00175"/>
    </source>
</evidence>
<dbReference type="Gene3D" id="3.30.40.10">
    <property type="entry name" value="Zinc/RING finger domain, C3HC4 (zinc finger)"/>
    <property type="match status" value="1"/>
</dbReference>
<protein>
    <recommendedName>
        <fullName evidence="3">RBR-type E3 ubiquitin transferase</fullName>
        <ecNumber evidence="3">2.3.2.31</ecNumber>
    </recommendedName>
</protein>
<dbReference type="PROSITE" id="PS00518">
    <property type="entry name" value="ZF_RING_1"/>
    <property type="match status" value="1"/>
</dbReference>
<evidence type="ECO:0000313" key="14">
    <source>
        <dbReference type="EMBL" id="RPD67337.1"/>
    </source>
</evidence>
<dbReference type="AlphaFoldDB" id="A0A5C2SWG2"/>
<evidence type="ECO:0000256" key="9">
    <source>
        <dbReference type="ARBA" id="ARBA00022833"/>
    </source>
</evidence>
<evidence type="ECO:0000256" key="6">
    <source>
        <dbReference type="ARBA" id="ARBA00022737"/>
    </source>
</evidence>
<feature type="region of interest" description="Disordered" evidence="11">
    <location>
        <begin position="210"/>
        <end position="272"/>
    </location>
</feature>
<dbReference type="SUPFAM" id="SSF57850">
    <property type="entry name" value="RING/U-box"/>
    <property type="match status" value="2"/>
</dbReference>
<dbReference type="PROSITE" id="PS51873">
    <property type="entry name" value="TRIAD"/>
    <property type="match status" value="1"/>
</dbReference>
<evidence type="ECO:0000256" key="3">
    <source>
        <dbReference type="ARBA" id="ARBA00012251"/>
    </source>
</evidence>
<dbReference type="PROSITE" id="PS50089">
    <property type="entry name" value="ZF_RING_2"/>
    <property type="match status" value="1"/>
</dbReference>
<reference evidence="14" key="1">
    <citation type="journal article" date="2018" name="Genome Biol. Evol.">
        <title>Genomics and development of Lentinus tigrinus, a white-rot wood-decaying mushroom with dimorphic fruiting bodies.</title>
        <authorList>
            <person name="Wu B."/>
            <person name="Xu Z."/>
            <person name="Knudson A."/>
            <person name="Carlson A."/>
            <person name="Chen N."/>
            <person name="Kovaka S."/>
            <person name="LaButti K."/>
            <person name="Lipzen A."/>
            <person name="Pennachio C."/>
            <person name="Riley R."/>
            <person name="Schakwitz W."/>
            <person name="Umezawa K."/>
            <person name="Ohm R.A."/>
            <person name="Grigoriev I.V."/>
            <person name="Nagy L.G."/>
            <person name="Gibbons J."/>
            <person name="Hibbett D."/>
        </authorList>
    </citation>
    <scope>NUCLEOTIDE SEQUENCE [LARGE SCALE GENOMIC DNA]</scope>
    <source>
        <strain evidence="14">ALCF2SS1-6</strain>
    </source>
</reference>
<dbReference type="InterPro" id="IPR031127">
    <property type="entry name" value="E3_UB_ligase_RBR"/>
</dbReference>
<feature type="domain" description="RING-type" evidence="13">
    <location>
        <begin position="307"/>
        <end position="511"/>
    </location>
</feature>
<evidence type="ECO:0000256" key="2">
    <source>
        <dbReference type="ARBA" id="ARBA00004906"/>
    </source>
</evidence>
<dbReference type="GO" id="GO:0008270">
    <property type="term" value="F:zinc ion binding"/>
    <property type="evidence" value="ECO:0007669"/>
    <property type="project" value="UniProtKB-KW"/>
</dbReference>
<dbReference type="InterPro" id="IPR017907">
    <property type="entry name" value="Znf_RING_CS"/>
</dbReference>
<keyword evidence="7 10" id="KW-0863">Zinc-finger</keyword>
<dbReference type="GO" id="GO:0016567">
    <property type="term" value="P:protein ubiquitination"/>
    <property type="evidence" value="ECO:0007669"/>
    <property type="project" value="InterPro"/>
</dbReference>
<feature type="domain" description="RING-type" evidence="12">
    <location>
        <begin position="311"/>
        <end position="358"/>
    </location>
</feature>
<evidence type="ECO:0000256" key="8">
    <source>
        <dbReference type="ARBA" id="ARBA00022786"/>
    </source>
</evidence>
<proteinExistence type="predicted"/>
<dbReference type="Pfam" id="PF13639">
    <property type="entry name" value="zf-RING_2"/>
    <property type="match status" value="1"/>
</dbReference>
<dbReference type="Proteomes" id="UP000313359">
    <property type="component" value="Unassembled WGS sequence"/>
</dbReference>
<evidence type="ECO:0000256" key="7">
    <source>
        <dbReference type="ARBA" id="ARBA00022771"/>
    </source>
</evidence>
<feature type="non-terminal residue" evidence="14">
    <location>
        <position position="1"/>
    </location>
</feature>
<comment type="pathway">
    <text evidence="2">Protein modification; protein ubiquitination.</text>
</comment>
<evidence type="ECO:0000256" key="4">
    <source>
        <dbReference type="ARBA" id="ARBA00022679"/>
    </source>
</evidence>
<dbReference type="EMBL" id="ML122250">
    <property type="protein sequence ID" value="RPD67337.1"/>
    <property type="molecule type" value="Genomic_DNA"/>
</dbReference>
<feature type="compositionally biased region" description="Polar residues" evidence="11">
    <location>
        <begin position="231"/>
        <end position="242"/>
    </location>
</feature>
<keyword evidence="15" id="KW-1185">Reference proteome</keyword>
<dbReference type="CDD" id="cd22584">
    <property type="entry name" value="Rcat_RBR_unk"/>
    <property type="match status" value="1"/>
</dbReference>
<accession>A0A5C2SWG2</accession>
<evidence type="ECO:0000256" key="11">
    <source>
        <dbReference type="SAM" id="MobiDB-lite"/>
    </source>
</evidence>
<evidence type="ECO:0000256" key="1">
    <source>
        <dbReference type="ARBA" id="ARBA00001798"/>
    </source>
</evidence>
<dbReference type="InterPro" id="IPR001841">
    <property type="entry name" value="Znf_RING"/>
</dbReference>
<sequence>TSSTHLAVDEIHKAPVFSKSLKSVNSNYGRPTFEYFKQLLATTVECSKRYTASSCVIITRPPEIIACFYLARAPIELFVLFDSHPRPHKHARGAAFIFKNSLDSTAAYLTELLRFDDSLLSDSSIQWQAQLLAHASGEIFLASEWVLANAQWAEVALDASLQVLHLQARMQELESRNQTLEMDNKHLSEEVSDLEDKQQELEEMIEELKKADGHKMNGIHASRAEPPPSTRAMNPNAPQNPLGTPRSVAHGRVASPPLAAPRSGPYSPRNEEPIRVDPLAAQMQRDFDEENKQLDRDFRRLKDTQPTFFDCGICMDRFQEDSVARVVSCGHSYCRPCLRDWAVSKIRDHRHPILCPTCMAGKGQLEPGGRCFSSDYAIFDEMQLASFSTIIHCRKCVQTIFVDKTEYQEVQEIVCPLPGCGYAWCKACSQAIDIGGPKHSCDGSSELNHLMDLRGWKHCPGCQTPAEKIEGCNHMTCMSPGCNVHFCYRCGELIVQSVLRGEIKSALTRHYAKCLLF</sequence>
<evidence type="ECO:0000313" key="15">
    <source>
        <dbReference type="Proteomes" id="UP000313359"/>
    </source>
</evidence>
<evidence type="ECO:0000256" key="5">
    <source>
        <dbReference type="ARBA" id="ARBA00022723"/>
    </source>
</evidence>
<keyword evidence="4" id="KW-0808">Transferase</keyword>
<dbReference type="OrthoDB" id="1431934at2759"/>
<dbReference type="GO" id="GO:0061630">
    <property type="term" value="F:ubiquitin protein ligase activity"/>
    <property type="evidence" value="ECO:0007669"/>
    <property type="project" value="UniProtKB-EC"/>
</dbReference>
<dbReference type="PANTHER" id="PTHR11685">
    <property type="entry name" value="RBR FAMILY RING FINGER AND IBR DOMAIN-CONTAINING"/>
    <property type="match status" value="1"/>
</dbReference>
<dbReference type="Gene3D" id="1.20.120.1750">
    <property type="match status" value="1"/>
</dbReference>
<keyword evidence="5" id="KW-0479">Metal-binding</keyword>
<organism evidence="14 15">
    <name type="scientific">Lentinus tigrinus ALCF2SS1-6</name>
    <dbReference type="NCBI Taxonomy" id="1328759"/>
    <lineage>
        <taxon>Eukaryota</taxon>
        <taxon>Fungi</taxon>
        <taxon>Dikarya</taxon>
        <taxon>Basidiomycota</taxon>
        <taxon>Agaricomycotina</taxon>
        <taxon>Agaricomycetes</taxon>
        <taxon>Polyporales</taxon>
        <taxon>Polyporaceae</taxon>
        <taxon>Lentinus</taxon>
    </lineage>
</organism>
<dbReference type="SMART" id="SM00184">
    <property type="entry name" value="RING"/>
    <property type="match status" value="2"/>
</dbReference>
<dbReference type="InterPro" id="IPR013083">
    <property type="entry name" value="Znf_RING/FYVE/PHD"/>
</dbReference>